<name>A0ABU3A009_9GAMM</name>
<evidence type="ECO:0000256" key="1">
    <source>
        <dbReference type="SAM" id="Phobius"/>
    </source>
</evidence>
<gene>
    <name evidence="2" type="ORF">RM573_07890</name>
</gene>
<feature type="transmembrane region" description="Helical" evidence="1">
    <location>
        <begin position="106"/>
        <end position="123"/>
    </location>
</feature>
<evidence type="ECO:0000313" key="3">
    <source>
        <dbReference type="Proteomes" id="UP001266357"/>
    </source>
</evidence>
<feature type="transmembrane region" description="Helical" evidence="1">
    <location>
        <begin position="157"/>
        <end position="176"/>
    </location>
</feature>
<proteinExistence type="predicted"/>
<accession>A0ABU3A009</accession>
<reference evidence="2 3" key="1">
    <citation type="submission" date="2023-09" db="EMBL/GenBank/DDBJ databases">
        <authorList>
            <person name="Rey-Velasco X."/>
        </authorList>
    </citation>
    <scope>NUCLEOTIDE SEQUENCE [LARGE SCALE GENOMIC DNA]</scope>
    <source>
        <strain evidence="2 3">W431</strain>
    </source>
</reference>
<sequence>MKSSYNQIIEQTNLSLKQVRLLIIIGAALLAAFMIADLELLPESLSSLYIQSRVLMQLPLCGLFLLFSFHPLFLKHYQKILFFIMLSLVYVNYWVILSCWQIEQFAFPYEGTVMYSLFTLFVFRLTFKYGIAFSAIVIVGFALLITAYPIYGAQNSVNFGFVLVGLIVGLMGVKQVEIALKNFQKRILSSKN</sequence>
<comment type="caution">
    <text evidence="2">The sequence shown here is derived from an EMBL/GenBank/DDBJ whole genome shotgun (WGS) entry which is preliminary data.</text>
</comment>
<dbReference type="Proteomes" id="UP001266357">
    <property type="component" value="Unassembled WGS sequence"/>
</dbReference>
<dbReference type="RefSeq" id="WP_311579798.1">
    <property type="nucleotide sequence ID" value="NZ_JAVRIF010000003.1"/>
</dbReference>
<feature type="transmembrane region" description="Helical" evidence="1">
    <location>
        <begin position="80"/>
        <end position="100"/>
    </location>
</feature>
<keyword evidence="3" id="KW-1185">Reference proteome</keyword>
<evidence type="ECO:0000313" key="2">
    <source>
        <dbReference type="EMBL" id="MDT0603516.1"/>
    </source>
</evidence>
<protein>
    <submittedName>
        <fullName evidence="2">Uncharacterized protein</fullName>
    </submittedName>
</protein>
<feature type="transmembrane region" description="Helical" evidence="1">
    <location>
        <begin position="21"/>
        <end position="42"/>
    </location>
</feature>
<keyword evidence="1" id="KW-0472">Membrane</keyword>
<keyword evidence="1" id="KW-1133">Transmembrane helix</keyword>
<feature type="transmembrane region" description="Helical" evidence="1">
    <location>
        <begin position="54"/>
        <end position="73"/>
    </location>
</feature>
<organism evidence="2 3">
    <name type="scientific">Thalassotalea castellviae</name>
    <dbReference type="NCBI Taxonomy" id="3075612"/>
    <lineage>
        <taxon>Bacteria</taxon>
        <taxon>Pseudomonadati</taxon>
        <taxon>Pseudomonadota</taxon>
        <taxon>Gammaproteobacteria</taxon>
        <taxon>Alteromonadales</taxon>
        <taxon>Colwelliaceae</taxon>
        <taxon>Thalassotalea</taxon>
    </lineage>
</organism>
<keyword evidence="1" id="KW-0812">Transmembrane</keyword>
<dbReference type="EMBL" id="JAVRIF010000003">
    <property type="protein sequence ID" value="MDT0603516.1"/>
    <property type="molecule type" value="Genomic_DNA"/>
</dbReference>
<feature type="transmembrane region" description="Helical" evidence="1">
    <location>
        <begin position="130"/>
        <end position="151"/>
    </location>
</feature>